<dbReference type="AlphaFoldDB" id="A0A2T7BPM6"/>
<proteinExistence type="predicted"/>
<protein>
    <recommendedName>
        <fullName evidence="6">Chromosome segregation protein SMC</fullName>
    </recommendedName>
</protein>
<keyword evidence="5" id="KW-1185">Reference proteome</keyword>
<keyword evidence="3" id="KW-0812">Transmembrane</keyword>
<feature type="region of interest" description="Disordered" evidence="2">
    <location>
        <begin position="1"/>
        <end position="24"/>
    </location>
</feature>
<name>A0A2T7BPM6_9BACT</name>
<evidence type="ECO:0008006" key="6">
    <source>
        <dbReference type="Google" id="ProtNLM"/>
    </source>
</evidence>
<keyword evidence="3" id="KW-1133">Transmembrane helix</keyword>
<dbReference type="Proteomes" id="UP000244450">
    <property type="component" value="Unassembled WGS sequence"/>
</dbReference>
<evidence type="ECO:0000256" key="1">
    <source>
        <dbReference type="SAM" id="Coils"/>
    </source>
</evidence>
<dbReference type="Gene3D" id="1.10.287.1490">
    <property type="match status" value="1"/>
</dbReference>
<evidence type="ECO:0000313" key="5">
    <source>
        <dbReference type="Proteomes" id="UP000244450"/>
    </source>
</evidence>
<comment type="caution">
    <text evidence="4">The sequence shown here is derived from an EMBL/GenBank/DDBJ whole genome shotgun (WGS) entry which is preliminary data.</text>
</comment>
<evidence type="ECO:0000313" key="4">
    <source>
        <dbReference type="EMBL" id="PUZ29599.1"/>
    </source>
</evidence>
<feature type="coiled-coil region" evidence="1">
    <location>
        <begin position="64"/>
        <end position="91"/>
    </location>
</feature>
<feature type="transmembrane region" description="Helical" evidence="3">
    <location>
        <begin position="30"/>
        <end position="48"/>
    </location>
</feature>
<dbReference type="EMBL" id="QCYK01000001">
    <property type="protein sequence ID" value="PUZ29599.1"/>
    <property type="molecule type" value="Genomic_DNA"/>
</dbReference>
<feature type="coiled-coil region" evidence="1">
    <location>
        <begin position="120"/>
        <end position="168"/>
    </location>
</feature>
<gene>
    <name evidence="4" type="ORF">DCC81_09195</name>
</gene>
<keyword evidence="1" id="KW-0175">Coiled coil</keyword>
<feature type="compositionally biased region" description="Low complexity" evidence="2">
    <location>
        <begin position="7"/>
        <end position="20"/>
    </location>
</feature>
<reference evidence="4 5" key="1">
    <citation type="submission" date="2018-04" db="EMBL/GenBank/DDBJ databases">
        <title>Chitinophaga fuyangensis sp. nov., isolated from soil in a chemical factory.</title>
        <authorList>
            <person name="Chen K."/>
        </authorList>
    </citation>
    <scope>NUCLEOTIDE SEQUENCE [LARGE SCALE GENOMIC DNA]</scope>
    <source>
        <strain evidence="4 5">LY-1</strain>
    </source>
</reference>
<accession>A0A2T7BPM6</accession>
<keyword evidence="3" id="KW-0472">Membrane</keyword>
<sequence length="324" mass="35398">MTENTFNAPAPGPSSNSGGPEKPKSNKNGIIYGVLIALLLGTWIYMLYDKHNSNTVITEKTTQIDSISSSRDALQQEYNAANARLDDLISQNSRMDSLVKTKDKEVNDMKARIQSILSNKNATAAQLKEAQELINKLKANIEDYQATIERLEGEKVALTGERDVARKQRDSVGVVKDSLSKVTEVGSVLHASNIKMTPINLKKGGKEVETSKAKRADLMRVSFDLDNRIATSGPKDIYVAITAPDGTPLAVEALGSGRFTLQDGTEKLYTAKTTIDYVSGTTKEGHVDWKQNSDFKPGEYKVDIYNMGYLIGSGNVTLKKGGLF</sequence>
<organism evidence="4 5">
    <name type="scientific">Chitinophaga parva</name>
    <dbReference type="NCBI Taxonomy" id="2169414"/>
    <lineage>
        <taxon>Bacteria</taxon>
        <taxon>Pseudomonadati</taxon>
        <taxon>Bacteroidota</taxon>
        <taxon>Chitinophagia</taxon>
        <taxon>Chitinophagales</taxon>
        <taxon>Chitinophagaceae</taxon>
        <taxon>Chitinophaga</taxon>
    </lineage>
</organism>
<evidence type="ECO:0000256" key="3">
    <source>
        <dbReference type="SAM" id="Phobius"/>
    </source>
</evidence>
<evidence type="ECO:0000256" key="2">
    <source>
        <dbReference type="SAM" id="MobiDB-lite"/>
    </source>
</evidence>